<feature type="region of interest" description="Disordered" evidence="1">
    <location>
        <begin position="78"/>
        <end position="111"/>
    </location>
</feature>
<evidence type="ECO:0000313" key="2">
    <source>
        <dbReference type="EMBL" id="VEL24833.1"/>
    </source>
</evidence>
<dbReference type="EMBL" id="CAAALY010069950">
    <property type="protein sequence ID" value="VEL24833.1"/>
    <property type="molecule type" value="Genomic_DNA"/>
</dbReference>
<name>A0A448X0J4_9PLAT</name>
<gene>
    <name evidence="2" type="ORF">PXEA_LOCUS18273</name>
</gene>
<evidence type="ECO:0000313" key="3">
    <source>
        <dbReference type="Proteomes" id="UP000784294"/>
    </source>
</evidence>
<feature type="compositionally biased region" description="Polar residues" evidence="1">
    <location>
        <begin position="87"/>
        <end position="96"/>
    </location>
</feature>
<sequence>MLFLIVTGAGQLRSVTGLQTCLRNHLASLAESAPVAWHRRLFLHYVFLVSQRYHVQHASIQLSQLSYQQSDDQELMDSITNVPLGRSSPQKTSEQSFLPLAEADDGAVEPV</sequence>
<accession>A0A448X0J4</accession>
<protein>
    <submittedName>
        <fullName evidence="2">Uncharacterized protein</fullName>
    </submittedName>
</protein>
<feature type="compositionally biased region" description="Acidic residues" evidence="1">
    <location>
        <begin position="102"/>
        <end position="111"/>
    </location>
</feature>
<keyword evidence="3" id="KW-1185">Reference proteome</keyword>
<proteinExistence type="predicted"/>
<dbReference type="Proteomes" id="UP000784294">
    <property type="component" value="Unassembled WGS sequence"/>
</dbReference>
<comment type="caution">
    <text evidence="2">The sequence shown here is derived from an EMBL/GenBank/DDBJ whole genome shotgun (WGS) entry which is preliminary data.</text>
</comment>
<reference evidence="2" key="1">
    <citation type="submission" date="2018-11" db="EMBL/GenBank/DDBJ databases">
        <authorList>
            <consortium name="Pathogen Informatics"/>
        </authorList>
    </citation>
    <scope>NUCLEOTIDE SEQUENCE</scope>
</reference>
<dbReference type="AlphaFoldDB" id="A0A448X0J4"/>
<organism evidence="2 3">
    <name type="scientific">Protopolystoma xenopodis</name>
    <dbReference type="NCBI Taxonomy" id="117903"/>
    <lineage>
        <taxon>Eukaryota</taxon>
        <taxon>Metazoa</taxon>
        <taxon>Spiralia</taxon>
        <taxon>Lophotrochozoa</taxon>
        <taxon>Platyhelminthes</taxon>
        <taxon>Monogenea</taxon>
        <taxon>Polyopisthocotylea</taxon>
        <taxon>Polystomatidea</taxon>
        <taxon>Polystomatidae</taxon>
        <taxon>Protopolystoma</taxon>
    </lineage>
</organism>
<evidence type="ECO:0000256" key="1">
    <source>
        <dbReference type="SAM" id="MobiDB-lite"/>
    </source>
</evidence>